<keyword evidence="3 4" id="KW-0175">Coiled coil</keyword>
<dbReference type="GO" id="GO:0051959">
    <property type="term" value="F:dynein light intermediate chain binding"/>
    <property type="evidence" value="ECO:0007669"/>
    <property type="project" value="TreeGrafter"/>
</dbReference>
<dbReference type="GO" id="GO:0031267">
    <property type="term" value="F:small GTPase binding"/>
    <property type="evidence" value="ECO:0007669"/>
    <property type="project" value="TreeGrafter"/>
</dbReference>
<proteinExistence type="predicted"/>
<dbReference type="GO" id="GO:0060271">
    <property type="term" value="P:cilium assembly"/>
    <property type="evidence" value="ECO:0007669"/>
    <property type="project" value="TreeGrafter"/>
</dbReference>
<feature type="coiled-coil region" evidence="4">
    <location>
        <begin position="62"/>
        <end position="117"/>
    </location>
</feature>
<feature type="domain" description="RH2" evidence="7">
    <location>
        <begin position="281"/>
        <end position="348"/>
    </location>
</feature>
<dbReference type="GO" id="GO:0036064">
    <property type="term" value="C:ciliary basal body"/>
    <property type="evidence" value="ECO:0007669"/>
    <property type="project" value="TreeGrafter"/>
</dbReference>
<evidence type="ECO:0000256" key="5">
    <source>
        <dbReference type="SAM" id="MobiDB-lite"/>
    </source>
</evidence>
<dbReference type="InterPro" id="IPR034744">
    <property type="entry name" value="RH2"/>
</dbReference>
<keyword evidence="1" id="KW-0813">Transport</keyword>
<feature type="coiled-coil region" evidence="4">
    <location>
        <begin position="162"/>
        <end position="210"/>
    </location>
</feature>
<feature type="domain" description="RH1" evidence="6">
    <location>
        <begin position="8"/>
        <end position="96"/>
    </location>
</feature>
<dbReference type="SUPFAM" id="SSF161256">
    <property type="entry name" value="RILP dimerisation region"/>
    <property type="match status" value="1"/>
</dbReference>
<dbReference type="PANTHER" id="PTHR21502:SF4">
    <property type="entry name" value="RILP-LIKE PROTEIN HOMOLOG"/>
    <property type="match status" value="1"/>
</dbReference>
<keyword evidence="2" id="KW-0653">Protein transport</keyword>
<evidence type="ECO:0000259" key="7">
    <source>
        <dbReference type="PROSITE" id="PS51777"/>
    </source>
</evidence>
<dbReference type="Gene3D" id="6.10.230.10">
    <property type="match status" value="1"/>
</dbReference>
<dbReference type="GO" id="GO:0005737">
    <property type="term" value="C:cytoplasm"/>
    <property type="evidence" value="ECO:0007669"/>
    <property type="project" value="TreeGrafter"/>
</dbReference>
<feature type="region of interest" description="Disordered" evidence="5">
    <location>
        <begin position="134"/>
        <end position="154"/>
    </location>
</feature>
<protein>
    <submittedName>
        <fullName evidence="8">Putative rab</fullName>
    </submittedName>
</protein>
<evidence type="ECO:0000256" key="2">
    <source>
        <dbReference type="ARBA" id="ARBA00022927"/>
    </source>
</evidence>
<evidence type="ECO:0000256" key="3">
    <source>
        <dbReference type="ARBA" id="ARBA00023054"/>
    </source>
</evidence>
<dbReference type="AlphaFoldDB" id="A0A147BIL6"/>
<feature type="non-terminal residue" evidence="8">
    <location>
        <position position="1"/>
    </location>
</feature>
<reference evidence="8" key="1">
    <citation type="journal article" date="2018" name="PLoS Negl. Trop. Dis.">
        <title>Sialome diversity of ticks revealed by RNAseq of single tick salivary glands.</title>
        <authorList>
            <person name="Perner J."/>
            <person name="Kropackova S."/>
            <person name="Kopacek P."/>
            <person name="Ribeiro J.M."/>
        </authorList>
    </citation>
    <scope>NUCLEOTIDE SEQUENCE</scope>
    <source>
        <strain evidence="8">Siblings of single egg batch collected in Ceske Budejovice</strain>
        <tissue evidence="8">Salivary glands</tissue>
    </source>
</reference>
<organism evidence="8">
    <name type="scientific">Ixodes ricinus</name>
    <name type="common">Common tick</name>
    <name type="synonym">Acarus ricinus</name>
    <dbReference type="NCBI Taxonomy" id="34613"/>
    <lineage>
        <taxon>Eukaryota</taxon>
        <taxon>Metazoa</taxon>
        <taxon>Ecdysozoa</taxon>
        <taxon>Arthropoda</taxon>
        <taxon>Chelicerata</taxon>
        <taxon>Arachnida</taxon>
        <taxon>Acari</taxon>
        <taxon>Parasitiformes</taxon>
        <taxon>Ixodida</taxon>
        <taxon>Ixodoidea</taxon>
        <taxon>Ixodidae</taxon>
        <taxon>Ixodinae</taxon>
        <taxon>Ixodes</taxon>
    </lineage>
</organism>
<dbReference type="GO" id="GO:0046983">
    <property type="term" value="F:protein dimerization activity"/>
    <property type="evidence" value="ECO:0007669"/>
    <property type="project" value="InterPro"/>
</dbReference>
<dbReference type="PANTHER" id="PTHR21502">
    <property type="entry name" value="ZINC FINGER PROTEIN DZIP1"/>
    <property type="match status" value="1"/>
</dbReference>
<dbReference type="Gene3D" id="1.20.58.1770">
    <property type="match status" value="1"/>
</dbReference>
<evidence type="ECO:0000256" key="4">
    <source>
        <dbReference type="SAM" id="Coils"/>
    </source>
</evidence>
<dbReference type="Pfam" id="PF11461">
    <property type="entry name" value="RILP"/>
    <property type="match status" value="1"/>
</dbReference>
<dbReference type="PROSITE" id="PS51776">
    <property type="entry name" value="RH1"/>
    <property type="match status" value="1"/>
</dbReference>
<dbReference type="FunFam" id="1.20.58.1770:FF:000006">
    <property type="entry name" value="Uncharacterized protein (Fragment)"/>
    <property type="match status" value="1"/>
</dbReference>
<sequence>LVVYLCQNYIDGMESPSEALSVDDVYTLAEEIGKEFEIVIDNHGVEAVKKLMTKVICVLEYLEAYAFKNDTAREEIVRLKAQIYQLEHDKSEKAQSRNKLEKEMEQYEDVWRQEMKDLGSLVARLQEENSKLSTSLKARDGFPPVPSEPHSGNILGDESLVLKQLRDAYDKQTTELRKCEKDLVQKAADLDTVQRQLEAARKSVAEQGRRSRRLQVQVRQLCEEQGDLQAQLQDAHGQLTLLQQRLGTAVKDNYDLLESRDGLSSVDMRGKVLVDLDDPQRPRFTLDELKNILFERNELKAKVSDLEDELALYRPRWWTYQATSVSSRPAQQASHHSPDDDDLPVQGPINQEPEEKLFFSRKGLGDQEIFSKRPLAAREARLTSGVEVAAHRIAGRLLLNLLLLSDPHDRLCLAVNVAPLFDLGLNLGPIAARPCDDDEGDD</sequence>
<evidence type="ECO:0000256" key="1">
    <source>
        <dbReference type="ARBA" id="ARBA00022448"/>
    </source>
</evidence>
<dbReference type="Pfam" id="PF09744">
    <property type="entry name" value="RH1"/>
    <property type="match status" value="1"/>
</dbReference>
<dbReference type="GO" id="GO:0015031">
    <property type="term" value="P:protein transport"/>
    <property type="evidence" value="ECO:0007669"/>
    <property type="project" value="UniProtKB-KW"/>
</dbReference>
<dbReference type="EMBL" id="GEGO01005092">
    <property type="protein sequence ID" value="JAR90312.1"/>
    <property type="molecule type" value="Transcribed_RNA"/>
</dbReference>
<evidence type="ECO:0000259" key="6">
    <source>
        <dbReference type="PROSITE" id="PS51776"/>
    </source>
</evidence>
<dbReference type="InterPro" id="IPR021563">
    <property type="entry name" value="RILP_dimer"/>
</dbReference>
<evidence type="ECO:0000313" key="8">
    <source>
        <dbReference type="EMBL" id="JAR90312.1"/>
    </source>
</evidence>
<name>A0A147BIL6_IXORI</name>
<dbReference type="InterPro" id="IPR051241">
    <property type="entry name" value="DZIP_RILPL"/>
</dbReference>
<dbReference type="InterPro" id="IPR034743">
    <property type="entry name" value="RH1"/>
</dbReference>
<dbReference type="PROSITE" id="PS51777">
    <property type="entry name" value="RH2"/>
    <property type="match status" value="1"/>
</dbReference>
<accession>A0A147BIL6</accession>
<dbReference type="CDD" id="cd14445">
    <property type="entry name" value="RILP-like"/>
    <property type="match status" value="1"/>
</dbReference>